<feature type="coiled-coil region" evidence="1">
    <location>
        <begin position="914"/>
        <end position="941"/>
    </location>
</feature>
<reference evidence="4" key="1">
    <citation type="submission" date="2025-08" db="UniProtKB">
        <authorList>
            <consortium name="RefSeq"/>
        </authorList>
    </citation>
    <scope>IDENTIFICATION</scope>
</reference>
<dbReference type="OrthoDB" id="5982442at2759"/>
<feature type="region of interest" description="Disordered" evidence="2">
    <location>
        <begin position="527"/>
        <end position="550"/>
    </location>
</feature>
<feature type="compositionally biased region" description="Polar residues" evidence="2">
    <location>
        <begin position="749"/>
        <end position="780"/>
    </location>
</feature>
<dbReference type="RefSeq" id="XP_030621150.1">
    <property type="nucleotide sequence ID" value="XM_030765290.1"/>
</dbReference>
<evidence type="ECO:0000313" key="4">
    <source>
        <dbReference type="RefSeq" id="XP_030621150.1"/>
    </source>
</evidence>
<dbReference type="Proteomes" id="UP000504632">
    <property type="component" value="Chromosome 2"/>
</dbReference>
<evidence type="ECO:0000313" key="3">
    <source>
        <dbReference type="Proteomes" id="UP000504632"/>
    </source>
</evidence>
<keyword evidence="1" id="KW-0175">Coiled coil</keyword>
<feature type="coiled-coil region" evidence="1">
    <location>
        <begin position="115"/>
        <end position="170"/>
    </location>
</feature>
<feature type="region of interest" description="Disordered" evidence="2">
    <location>
        <begin position="733"/>
        <end position="811"/>
    </location>
</feature>
<proteinExistence type="predicted"/>
<feature type="compositionally biased region" description="Basic and acidic residues" evidence="2">
    <location>
        <begin position="534"/>
        <end position="546"/>
    </location>
</feature>
<feature type="compositionally biased region" description="Basic and acidic residues" evidence="2">
    <location>
        <begin position="865"/>
        <end position="894"/>
    </location>
</feature>
<feature type="region of interest" description="Disordered" evidence="2">
    <location>
        <begin position="28"/>
        <end position="63"/>
    </location>
</feature>
<name>A0A6J2ULH9_CHACN</name>
<gene>
    <name evidence="4" type="primary">LOC115804795</name>
</gene>
<dbReference type="AlphaFoldDB" id="A0A6J2ULH9"/>
<accession>A0A6J2ULH9</accession>
<keyword evidence="3" id="KW-1185">Reference proteome</keyword>
<dbReference type="GeneID" id="115804795"/>
<feature type="compositionally biased region" description="Basic and acidic residues" evidence="2">
    <location>
        <begin position="793"/>
        <end position="811"/>
    </location>
</feature>
<feature type="compositionally biased region" description="Basic and acidic residues" evidence="2">
    <location>
        <begin position="28"/>
        <end position="44"/>
    </location>
</feature>
<dbReference type="InParanoid" id="A0A6J2ULH9"/>
<evidence type="ECO:0000256" key="1">
    <source>
        <dbReference type="SAM" id="Coils"/>
    </source>
</evidence>
<sequence>MAQEWRVLNMELYGVSWTKSPLQDQHRTLDSRCESKQSDSDGIKQRQSVSRLAPEGAPRPCASTQEAELRVALEESSQRRAELVQRLREAHGHLDAQTDLLKDKDSQLQHSQSSTQLLELKHKQLAEAVSALEKEKEAAELSRFEESRRRAELQDKVLQLEMDLLKMRSALERGTLTQPQRLLAQAQLSASSPVSQDDFCGEKQAEKEVKKLKEALTEAEERAQSLEVERDQTLQQLCSSNEAQLTMFRELEEMKQRLNTSVQDQTELQDQLSDSHSRLGQLDLEKDLLSTKAQRLEDSLEDLKAKLAAALADKDRLIQEKADMHQRVQALELQLHRAQRGKEGFNEQMCQLQHELDQTKTQASQQQRDMMLMTEELLSVKQQNEKLTSDMATVTQKLEVTLKQLHELEAEKLIHTNQIAALETERSQLIGEREELLDTIGLEELTELRNQCRLLRKSQSALHRDNQKLQAHCQSLEEKMLLRGAELHTKEEELQHARTKLEQEREELTRVADHWHERWMDAAMKLRSMQAQEEEAKQKQQKASHEEVEELPGVVESLQKELHKSRDEIQTLIGQKVNLETELDRLKREGGAVGSVEMDTCMRELELEGNRSQSLLQRYRGNTVTLGDMDGELMQVKAELQNVWDMLRTREAELEEQQQELQSVRDQVSQQSSEVQRLGQQLTVREQELKEKEYALRNLESLRDSEKVETEKKILALRQEPYLCLELARQKAPETEERQENTGEEKCAQGSQSQESRGTAEQMEPVSQQSPQTLNTVRQLQQKKTRSGPFPESQKEGTVRSDSIDPEQQRRLVTEQLKSLFKEREQLRSPGAQRRAGVVQDWAPKSKLNKSQNALDTPSSQKGSQQEKEAEPRAVDRAETGGKIEEVPGPPERLELQENDTGLIQGQNSQNVQMTAMNMKMETLKERNENLMKAAKLKFEQHIQPLRTSVPHSEEKSSAHAVLSLSECADRGEGGSVDRKSALCEVDGMFLATQVEVLDSEVEDEEDA</sequence>
<feature type="coiled-coil region" evidence="1">
    <location>
        <begin position="637"/>
        <end position="681"/>
    </location>
</feature>
<feature type="compositionally biased region" description="Basic and acidic residues" evidence="2">
    <location>
        <begin position="733"/>
        <end position="747"/>
    </location>
</feature>
<protein>
    <submittedName>
        <fullName evidence="4">MAR-binding filament-like protein 1-1</fullName>
    </submittedName>
</protein>
<feature type="region of interest" description="Disordered" evidence="2">
    <location>
        <begin position="823"/>
        <end position="894"/>
    </location>
</feature>
<feature type="compositionally biased region" description="Polar residues" evidence="2">
    <location>
        <begin position="849"/>
        <end position="864"/>
    </location>
</feature>
<evidence type="ECO:0000256" key="2">
    <source>
        <dbReference type="SAM" id="MobiDB-lite"/>
    </source>
</evidence>
<organism evidence="3 4">
    <name type="scientific">Chanos chanos</name>
    <name type="common">Milkfish</name>
    <name type="synonym">Mugil chanos</name>
    <dbReference type="NCBI Taxonomy" id="29144"/>
    <lineage>
        <taxon>Eukaryota</taxon>
        <taxon>Metazoa</taxon>
        <taxon>Chordata</taxon>
        <taxon>Craniata</taxon>
        <taxon>Vertebrata</taxon>
        <taxon>Euteleostomi</taxon>
        <taxon>Actinopterygii</taxon>
        <taxon>Neopterygii</taxon>
        <taxon>Teleostei</taxon>
        <taxon>Ostariophysi</taxon>
        <taxon>Gonorynchiformes</taxon>
        <taxon>Chanidae</taxon>
        <taxon>Chanos</taxon>
    </lineage>
</organism>